<evidence type="ECO:0000313" key="8">
    <source>
        <dbReference type="Proteomes" id="UP001060336"/>
    </source>
</evidence>
<evidence type="ECO:0000256" key="1">
    <source>
        <dbReference type="ARBA" id="ARBA00004196"/>
    </source>
</evidence>
<dbReference type="Proteomes" id="UP001060336">
    <property type="component" value="Chromosome"/>
</dbReference>
<evidence type="ECO:0000256" key="2">
    <source>
        <dbReference type="ARBA" id="ARBA00010333"/>
    </source>
</evidence>
<dbReference type="KEGG" id="naci:NUH88_07025"/>
<name>A0A9J7AYD8_9PROT</name>
<dbReference type="GO" id="GO:0030313">
    <property type="term" value="C:cell envelope"/>
    <property type="evidence" value="ECO:0007669"/>
    <property type="project" value="UniProtKB-SubCell"/>
</dbReference>
<protein>
    <submittedName>
        <fullName evidence="7">Transporter substrate-binding domain-containing protein</fullName>
    </submittedName>
</protein>
<dbReference type="SMART" id="SM00062">
    <property type="entry name" value="PBPb"/>
    <property type="match status" value="1"/>
</dbReference>
<dbReference type="PANTHER" id="PTHR35936">
    <property type="entry name" value="MEMBRANE-BOUND LYTIC MUREIN TRANSGLYCOSYLASE F"/>
    <property type="match status" value="1"/>
</dbReference>
<evidence type="ECO:0000313" key="7">
    <source>
        <dbReference type="EMBL" id="UUX51441.1"/>
    </source>
</evidence>
<evidence type="ECO:0000259" key="6">
    <source>
        <dbReference type="SMART" id="SM00062"/>
    </source>
</evidence>
<dbReference type="InterPro" id="IPR018313">
    <property type="entry name" value="SBP_3_CS"/>
</dbReference>
<gene>
    <name evidence="7" type="ORF">NUH88_07025</name>
</gene>
<dbReference type="EMBL" id="CP102480">
    <property type="protein sequence ID" value="UUX51441.1"/>
    <property type="molecule type" value="Genomic_DNA"/>
</dbReference>
<comment type="subcellular location">
    <subcellularLocation>
        <location evidence="1">Cell envelope</location>
    </subcellularLocation>
</comment>
<dbReference type="AlphaFoldDB" id="A0A9J7AYD8"/>
<dbReference type="RefSeq" id="WP_257770933.1">
    <property type="nucleotide sequence ID" value="NZ_CP102480.1"/>
</dbReference>
<dbReference type="PANTHER" id="PTHR35936:SF17">
    <property type="entry name" value="ARGININE-BINDING EXTRACELLULAR PROTEIN ARTP"/>
    <property type="match status" value="1"/>
</dbReference>
<keyword evidence="8" id="KW-1185">Reference proteome</keyword>
<evidence type="ECO:0000256" key="3">
    <source>
        <dbReference type="ARBA" id="ARBA00022729"/>
    </source>
</evidence>
<dbReference type="Pfam" id="PF00497">
    <property type="entry name" value="SBP_bac_3"/>
    <property type="match status" value="1"/>
</dbReference>
<dbReference type="SUPFAM" id="SSF53850">
    <property type="entry name" value="Periplasmic binding protein-like II"/>
    <property type="match status" value="1"/>
</dbReference>
<feature type="chain" id="PRO_5039931096" evidence="5">
    <location>
        <begin position="22"/>
        <end position="283"/>
    </location>
</feature>
<dbReference type="InterPro" id="IPR001638">
    <property type="entry name" value="Solute-binding_3/MltF_N"/>
</dbReference>
<sequence length="283" mass="30093">MKRFLTALALASIAFGGAAEAKDFKEGSKVRIATEGAYAPWNFTDSSGKLAGFEVDLYADLCERMKVQCELLQTAWEGIIPALQAGKFDAIMAGMSITDKRKEVITFSRNYMGSPASLVVLKSSPLASFDAGLPTISLADVDGGEMAALDKMKAALNGKTVGVQISTTHENFLNEYMAGTVTVKTYDTQENLDLDLAAGRIDAALASLSYWVPLLEGEKGENMKLTGPKMDGGPFGNGVGAGIRQDDQELADMFTVAIDAAIADGTISKLSTKWFGFDGTPKD</sequence>
<dbReference type="PROSITE" id="PS01039">
    <property type="entry name" value="SBP_BACTERIAL_3"/>
    <property type="match status" value="1"/>
</dbReference>
<comment type="similarity">
    <text evidence="2 4">Belongs to the bacterial solute-binding protein 3 family.</text>
</comment>
<evidence type="ECO:0000256" key="5">
    <source>
        <dbReference type="SAM" id="SignalP"/>
    </source>
</evidence>
<reference evidence="7" key="1">
    <citation type="submission" date="2022-08" db="EMBL/GenBank/DDBJ databases">
        <title>Nisaea acidiphila sp. nov., isolated from a marine algal debris and emended description of the genus Nisaea Urios et al. 2008.</title>
        <authorList>
            <person name="Kwon K."/>
        </authorList>
    </citation>
    <scope>NUCLEOTIDE SEQUENCE</scope>
    <source>
        <strain evidence="7">MEBiC11861</strain>
    </source>
</reference>
<keyword evidence="3 5" id="KW-0732">Signal</keyword>
<proteinExistence type="inferred from homology"/>
<organism evidence="7 8">
    <name type="scientific">Nisaea acidiphila</name>
    <dbReference type="NCBI Taxonomy" id="1862145"/>
    <lineage>
        <taxon>Bacteria</taxon>
        <taxon>Pseudomonadati</taxon>
        <taxon>Pseudomonadota</taxon>
        <taxon>Alphaproteobacteria</taxon>
        <taxon>Rhodospirillales</taxon>
        <taxon>Thalassobaculaceae</taxon>
        <taxon>Nisaea</taxon>
    </lineage>
</organism>
<dbReference type="Gene3D" id="3.40.190.10">
    <property type="entry name" value="Periplasmic binding protein-like II"/>
    <property type="match status" value="2"/>
</dbReference>
<feature type="signal peptide" evidence="5">
    <location>
        <begin position="1"/>
        <end position="21"/>
    </location>
</feature>
<evidence type="ECO:0000256" key="4">
    <source>
        <dbReference type="RuleBase" id="RU003744"/>
    </source>
</evidence>
<feature type="domain" description="Solute-binding protein family 3/N-terminal" evidence="6">
    <location>
        <begin position="29"/>
        <end position="278"/>
    </location>
</feature>
<accession>A0A9J7AYD8</accession>